<feature type="region of interest" description="Disordered" evidence="1">
    <location>
        <begin position="1"/>
        <end position="105"/>
    </location>
</feature>
<dbReference type="AlphaFoldDB" id="A0A6J4TE13"/>
<reference evidence="2" key="1">
    <citation type="submission" date="2020-02" db="EMBL/GenBank/DDBJ databases">
        <authorList>
            <person name="Meier V. D."/>
        </authorList>
    </citation>
    <scope>NUCLEOTIDE SEQUENCE</scope>
    <source>
        <strain evidence="2">AVDCRST_MAG31</strain>
    </source>
</reference>
<feature type="non-terminal residue" evidence="2">
    <location>
        <position position="105"/>
    </location>
</feature>
<sequence length="105" mass="10977">GCARGAQRHPLPALDGVPMEGAAERLAAPEHGVGLPRPLGLGRDVDAHPPRALRRGAREGGARGLPDAGHHRQPERKGRAKRGSTLDASGCDAGKTVLGRKRHIL</sequence>
<accession>A0A6J4TE13</accession>
<feature type="non-terminal residue" evidence="2">
    <location>
        <position position="1"/>
    </location>
</feature>
<evidence type="ECO:0000256" key="1">
    <source>
        <dbReference type="SAM" id="MobiDB-lite"/>
    </source>
</evidence>
<gene>
    <name evidence="2" type="ORF">AVDCRST_MAG31-1562</name>
</gene>
<organism evidence="2">
    <name type="scientific">uncultured Sphingomonas sp</name>
    <dbReference type="NCBI Taxonomy" id="158754"/>
    <lineage>
        <taxon>Bacteria</taxon>
        <taxon>Pseudomonadati</taxon>
        <taxon>Pseudomonadota</taxon>
        <taxon>Alphaproteobacteria</taxon>
        <taxon>Sphingomonadales</taxon>
        <taxon>Sphingomonadaceae</taxon>
        <taxon>Sphingomonas</taxon>
        <taxon>environmental samples</taxon>
    </lineage>
</organism>
<evidence type="ECO:0000313" key="2">
    <source>
        <dbReference type="EMBL" id="CAA9520766.1"/>
    </source>
</evidence>
<dbReference type="EMBL" id="CADCWA010000115">
    <property type="protein sequence ID" value="CAA9520766.1"/>
    <property type="molecule type" value="Genomic_DNA"/>
</dbReference>
<name>A0A6J4TE13_9SPHN</name>
<protein>
    <submittedName>
        <fullName evidence="2">Mobile element protein</fullName>
    </submittedName>
</protein>
<feature type="compositionally biased region" description="Basic and acidic residues" evidence="1">
    <location>
        <begin position="68"/>
        <end position="77"/>
    </location>
</feature>
<proteinExistence type="predicted"/>